<dbReference type="GO" id="GO:0055085">
    <property type="term" value="P:transmembrane transport"/>
    <property type="evidence" value="ECO:0007669"/>
    <property type="project" value="InterPro"/>
</dbReference>
<evidence type="ECO:0000256" key="3">
    <source>
        <dbReference type="ARBA" id="ARBA00022448"/>
    </source>
</evidence>
<dbReference type="RefSeq" id="WP_029909182.1">
    <property type="nucleotide sequence ID" value="NZ_AP020335.1"/>
</dbReference>
<dbReference type="GO" id="GO:0015891">
    <property type="term" value="P:siderophore transport"/>
    <property type="evidence" value="ECO:0007669"/>
    <property type="project" value="InterPro"/>
</dbReference>
<keyword evidence="8 10" id="KW-1133">Transmembrane helix</keyword>
<dbReference type="GO" id="GO:0031992">
    <property type="term" value="F:energy transducer activity"/>
    <property type="evidence" value="ECO:0007669"/>
    <property type="project" value="InterPro"/>
</dbReference>
<feature type="compositionally biased region" description="Polar residues" evidence="11">
    <location>
        <begin position="167"/>
        <end position="183"/>
    </location>
</feature>
<dbReference type="InterPro" id="IPR051045">
    <property type="entry name" value="TonB-dependent_transducer"/>
</dbReference>
<reference evidence="13 14" key="1">
    <citation type="submission" date="2014-04" db="EMBL/GenBank/DDBJ databases">
        <title>Draft genome sequence of Hydrogenovibrio marinus MH-110, a model organism for aerobic H2 metabolism.</title>
        <authorList>
            <person name="Cha H.J."/>
            <person name="Jo B.H."/>
            <person name="Hwang B.H."/>
        </authorList>
    </citation>
    <scope>NUCLEOTIDE SEQUENCE [LARGE SCALE GENOMIC DNA]</scope>
    <source>
        <strain evidence="13 14">MH-110</strain>
    </source>
</reference>
<evidence type="ECO:0000259" key="12">
    <source>
        <dbReference type="PROSITE" id="PS52015"/>
    </source>
</evidence>
<keyword evidence="5 10" id="KW-0997">Cell inner membrane</keyword>
<evidence type="ECO:0000256" key="1">
    <source>
        <dbReference type="ARBA" id="ARBA00004383"/>
    </source>
</evidence>
<evidence type="ECO:0000256" key="4">
    <source>
        <dbReference type="ARBA" id="ARBA00022475"/>
    </source>
</evidence>
<dbReference type="NCBIfam" id="TIGR01352">
    <property type="entry name" value="tonB_Cterm"/>
    <property type="match status" value="1"/>
</dbReference>
<keyword evidence="6 10" id="KW-0812">Transmembrane</keyword>
<evidence type="ECO:0000313" key="14">
    <source>
        <dbReference type="Proteomes" id="UP000027341"/>
    </source>
</evidence>
<evidence type="ECO:0000256" key="7">
    <source>
        <dbReference type="ARBA" id="ARBA00022927"/>
    </source>
</evidence>
<evidence type="ECO:0000256" key="2">
    <source>
        <dbReference type="ARBA" id="ARBA00006555"/>
    </source>
</evidence>
<dbReference type="SUPFAM" id="SSF74653">
    <property type="entry name" value="TolA/TonB C-terminal domain"/>
    <property type="match status" value="1"/>
</dbReference>
<dbReference type="InterPro" id="IPR006260">
    <property type="entry name" value="TonB/TolA_C"/>
</dbReference>
<dbReference type="STRING" id="28885.EI16_02795"/>
<dbReference type="InterPro" id="IPR037682">
    <property type="entry name" value="TonB_C"/>
</dbReference>
<feature type="transmembrane region" description="Helical" evidence="10">
    <location>
        <begin position="25"/>
        <end position="44"/>
    </location>
</feature>
<keyword evidence="3 10" id="KW-0813">Transport</keyword>
<comment type="similarity">
    <text evidence="2 10">Belongs to the TonB family.</text>
</comment>
<evidence type="ECO:0000256" key="8">
    <source>
        <dbReference type="ARBA" id="ARBA00022989"/>
    </source>
</evidence>
<dbReference type="PROSITE" id="PS52015">
    <property type="entry name" value="TONB_CTD"/>
    <property type="match status" value="1"/>
</dbReference>
<dbReference type="GO" id="GO:0098797">
    <property type="term" value="C:plasma membrane protein complex"/>
    <property type="evidence" value="ECO:0007669"/>
    <property type="project" value="TreeGrafter"/>
</dbReference>
<comment type="subcellular location">
    <subcellularLocation>
        <location evidence="1 10">Cell inner membrane</location>
        <topology evidence="1 10">Single-pass membrane protein</topology>
        <orientation evidence="1 10">Periplasmic side</orientation>
    </subcellularLocation>
</comment>
<dbReference type="GO" id="GO:0015031">
    <property type="term" value="P:protein transport"/>
    <property type="evidence" value="ECO:0007669"/>
    <property type="project" value="UniProtKB-UniRule"/>
</dbReference>
<dbReference type="Proteomes" id="UP000027341">
    <property type="component" value="Unassembled WGS sequence"/>
</dbReference>
<keyword evidence="7 10" id="KW-0653">Protein transport</keyword>
<dbReference type="InterPro" id="IPR003538">
    <property type="entry name" value="TonB"/>
</dbReference>
<protein>
    <recommendedName>
        <fullName evidence="10">Protein TonB</fullName>
    </recommendedName>
</protein>
<dbReference type="Gene3D" id="3.30.1150.10">
    <property type="match status" value="1"/>
</dbReference>
<comment type="function">
    <text evidence="10">Interacts with outer membrane receptor proteins that carry out high-affinity binding and energy dependent uptake into the periplasmic space of specific substrates. It could act to transduce energy from the cytoplasmic membrane to specific energy-requiring processes in the outer membrane, resulting in the release into the periplasm of ligands bound by these outer membrane proteins.</text>
</comment>
<dbReference type="Pfam" id="PF03544">
    <property type="entry name" value="TonB_C"/>
    <property type="match status" value="1"/>
</dbReference>
<organism evidence="13 14">
    <name type="scientific">Hydrogenovibrio marinus</name>
    <dbReference type="NCBI Taxonomy" id="28885"/>
    <lineage>
        <taxon>Bacteria</taxon>
        <taxon>Pseudomonadati</taxon>
        <taxon>Pseudomonadota</taxon>
        <taxon>Gammaproteobacteria</taxon>
        <taxon>Thiotrichales</taxon>
        <taxon>Piscirickettsiaceae</taxon>
        <taxon>Hydrogenovibrio</taxon>
    </lineage>
</organism>
<keyword evidence="10" id="KW-0735">Signal-anchor</keyword>
<feature type="region of interest" description="Disordered" evidence="11">
    <location>
        <begin position="141"/>
        <end position="183"/>
    </location>
</feature>
<feature type="domain" description="TonB C-terminal" evidence="12">
    <location>
        <begin position="193"/>
        <end position="286"/>
    </location>
</feature>
<dbReference type="PANTHER" id="PTHR33446">
    <property type="entry name" value="PROTEIN TONB-RELATED"/>
    <property type="match status" value="1"/>
</dbReference>
<dbReference type="PRINTS" id="PR01374">
    <property type="entry name" value="TONBPROTEIN"/>
</dbReference>
<proteinExistence type="inferred from homology"/>
<dbReference type="PANTHER" id="PTHR33446:SF2">
    <property type="entry name" value="PROTEIN TONB"/>
    <property type="match status" value="1"/>
</dbReference>
<comment type="caution">
    <text evidence="13">The sequence shown here is derived from an EMBL/GenBank/DDBJ whole genome shotgun (WGS) entry which is preliminary data.</text>
</comment>
<evidence type="ECO:0000313" key="13">
    <source>
        <dbReference type="EMBL" id="KDN95250.1"/>
    </source>
</evidence>
<evidence type="ECO:0000256" key="9">
    <source>
        <dbReference type="ARBA" id="ARBA00023136"/>
    </source>
</evidence>
<gene>
    <name evidence="13" type="ORF">EI16_02795</name>
</gene>
<keyword evidence="4 10" id="KW-1003">Cell membrane</keyword>
<name>A0A066ZYT9_HYDMR</name>
<dbReference type="AlphaFoldDB" id="A0A066ZYT9"/>
<keyword evidence="9 10" id="KW-0472">Membrane</keyword>
<evidence type="ECO:0000256" key="6">
    <source>
        <dbReference type="ARBA" id="ARBA00022692"/>
    </source>
</evidence>
<evidence type="ECO:0000256" key="11">
    <source>
        <dbReference type="SAM" id="MobiDB-lite"/>
    </source>
</evidence>
<feature type="region of interest" description="Disordered" evidence="11">
    <location>
        <begin position="73"/>
        <end position="107"/>
    </location>
</feature>
<keyword evidence="14" id="KW-1185">Reference proteome</keyword>
<dbReference type="GO" id="GO:0030288">
    <property type="term" value="C:outer membrane-bounded periplasmic space"/>
    <property type="evidence" value="ECO:0007669"/>
    <property type="project" value="InterPro"/>
</dbReference>
<sequence>MTAATSDMYYSYNAPTLSLSNSQKAFVITLALYTSVVGAFYVSFQHFAHNTEQKSDLKQVAISASMFSVAPPTPKVEPVTKPVQKIQPPTPVKPVHKPEKQVVKKVKPVHKPVEKVIPKPAPVKKVVKPTPVKPIEPAKVEPQKTMTKPVTKPVEQPAQKTPAPPVSQAQTVTKQQSSGVSPAQQAKAEKVYLAELQEALSRYAQNTYPFMAKRRHWEGNVQISFTLHHNGDISDVRVSKPDMHDMFNDAALSIFTDEMQMHYKPFPKEITRNSWDISVPISYFLR</sequence>
<dbReference type="EMBL" id="JMIU01000001">
    <property type="protein sequence ID" value="KDN95250.1"/>
    <property type="molecule type" value="Genomic_DNA"/>
</dbReference>
<accession>A0A066ZYT9</accession>
<evidence type="ECO:0000256" key="5">
    <source>
        <dbReference type="ARBA" id="ARBA00022519"/>
    </source>
</evidence>
<evidence type="ECO:0000256" key="10">
    <source>
        <dbReference type="RuleBase" id="RU362123"/>
    </source>
</evidence>